<dbReference type="InterPro" id="IPR029044">
    <property type="entry name" value="Nucleotide-diphossugar_trans"/>
</dbReference>
<comment type="caution">
    <text evidence="1">The sequence shown here is derived from an EMBL/GenBank/DDBJ whole genome shotgun (WGS) entry which is preliminary data.</text>
</comment>
<dbReference type="SUPFAM" id="SSF53448">
    <property type="entry name" value="Nucleotide-diphospho-sugar transferases"/>
    <property type="match status" value="1"/>
</dbReference>
<dbReference type="AlphaFoldDB" id="A0A5M6DBS8"/>
<name>A0A5M6DBS8_9BACT</name>
<dbReference type="EMBL" id="VWSF01000009">
    <property type="protein sequence ID" value="KAA5544987.1"/>
    <property type="molecule type" value="Genomic_DNA"/>
</dbReference>
<gene>
    <name evidence="1" type="ORF">F0145_13100</name>
</gene>
<dbReference type="GO" id="GO:0016740">
    <property type="term" value="F:transferase activity"/>
    <property type="evidence" value="ECO:0007669"/>
    <property type="project" value="UniProtKB-KW"/>
</dbReference>
<protein>
    <submittedName>
        <fullName evidence="1">Nucleotidyltransferase</fullName>
    </submittedName>
</protein>
<dbReference type="Gene3D" id="3.90.550.10">
    <property type="entry name" value="Spore Coat Polysaccharide Biosynthesis Protein SpsA, Chain A"/>
    <property type="match status" value="1"/>
</dbReference>
<keyword evidence="2" id="KW-1185">Reference proteome</keyword>
<evidence type="ECO:0000313" key="2">
    <source>
        <dbReference type="Proteomes" id="UP000323426"/>
    </source>
</evidence>
<proteinExistence type="predicted"/>
<organism evidence="1 2">
    <name type="scientific">Adhaeribacter rhizoryzae</name>
    <dbReference type="NCBI Taxonomy" id="2607907"/>
    <lineage>
        <taxon>Bacteria</taxon>
        <taxon>Pseudomonadati</taxon>
        <taxon>Bacteroidota</taxon>
        <taxon>Cytophagia</taxon>
        <taxon>Cytophagales</taxon>
        <taxon>Hymenobacteraceae</taxon>
        <taxon>Adhaeribacter</taxon>
    </lineage>
</organism>
<keyword evidence="1" id="KW-0808">Transferase</keyword>
<reference evidence="1 2" key="1">
    <citation type="submission" date="2019-09" db="EMBL/GenBank/DDBJ databases">
        <title>Genome sequence and assembly of Adhaeribacter sp.</title>
        <authorList>
            <person name="Chhetri G."/>
        </authorList>
    </citation>
    <scope>NUCLEOTIDE SEQUENCE [LARGE SCALE GENOMIC DNA]</scope>
    <source>
        <strain evidence="1 2">DK36</strain>
    </source>
</reference>
<sequence length="308" mass="34264">MAIKPTLVVMAAGMATRYGSLKQLEQFGPSGETIIDYSIYDAIKAGFGQVVFVIRESLLASFKETLLPRFAGKIAVDYVLQELDILPEGFTVPENRVKPWGTGHAVWVAAAKVTSPFAVINGDDFYGYYSFKIMADYLKEDTTGQPAMVGFKLLNTLSEHGAVSRGICEVDAAGNLVSITEQTHIEQTPSGIIAKTPNNQEIKLTGNEVVSMNLTGFPATIFRYFEEYFREFLEKQAHQPKAEFYLPVVVDNLVQKNITSVKILPTPEKWFGVTYPADKPVAEQTLRQLIAQNVYPENLWNEPLAVRK</sequence>
<dbReference type="RefSeq" id="WP_150088869.1">
    <property type="nucleotide sequence ID" value="NZ_VWSF01000009.1"/>
</dbReference>
<accession>A0A5M6DBS8</accession>
<dbReference type="Proteomes" id="UP000323426">
    <property type="component" value="Unassembled WGS sequence"/>
</dbReference>
<evidence type="ECO:0000313" key="1">
    <source>
        <dbReference type="EMBL" id="KAA5544987.1"/>
    </source>
</evidence>